<dbReference type="AlphaFoldDB" id="A0AAD6V7F0"/>
<protein>
    <submittedName>
        <fullName evidence="2">Uncharacterized protein</fullName>
    </submittedName>
</protein>
<reference evidence="2" key="1">
    <citation type="submission" date="2023-03" db="EMBL/GenBank/DDBJ databases">
        <title>Massive genome expansion in bonnet fungi (Mycena s.s.) driven by repeated elements and novel gene families across ecological guilds.</title>
        <authorList>
            <consortium name="Lawrence Berkeley National Laboratory"/>
            <person name="Harder C.B."/>
            <person name="Miyauchi S."/>
            <person name="Viragh M."/>
            <person name="Kuo A."/>
            <person name="Thoen E."/>
            <person name="Andreopoulos B."/>
            <person name="Lu D."/>
            <person name="Skrede I."/>
            <person name="Drula E."/>
            <person name="Henrissat B."/>
            <person name="Morin E."/>
            <person name="Kohler A."/>
            <person name="Barry K."/>
            <person name="LaButti K."/>
            <person name="Morin E."/>
            <person name="Salamov A."/>
            <person name="Lipzen A."/>
            <person name="Mereny Z."/>
            <person name="Hegedus B."/>
            <person name="Baldrian P."/>
            <person name="Stursova M."/>
            <person name="Weitz H."/>
            <person name="Taylor A."/>
            <person name="Grigoriev I.V."/>
            <person name="Nagy L.G."/>
            <person name="Martin F."/>
            <person name="Kauserud H."/>
        </authorList>
    </citation>
    <scope>NUCLEOTIDE SEQUENCE</scope>
    <source>
        <strain evidence="2">9144</strain>
    </source>
</reference>
<dbReference type="Proteomes" id="UP001219525">
    <property type="component" value="Unassembled WGS sequence"/>
</dbReference>
<evidence type="ECO:0000313" key="3">
    <source>
        <dbReference type="Proteomes" id="UP001219525"/>
    </source>
</evidence>
<name>A0AAD6V7F0_9AGAR</name>
<proteinExistence type="predicted"/>
<feature type="region of interest" description="Disordered" evidence="1">
    <location>
        <begin position="31"/>
        <end position="58"/>
    </location>
</feature>
<organism evidence="2 3">
    <name type="scientific">Mycena pura</name>
    <dbReference type="NCBI Taxonomy" id="153505"/>
    <lineage>
        <taxon>Eukaryota</taxon>
        <taxon>Fungi</taxon>
        <taxon>Dikarya</taxon>
        <taxon>Basidiomycota</taxon>
        <taxon>Agaricomycotina</taxon>
        <taxon>Agaricomycetes</taxon>
        <taxon>Agaricomycetidae</taxon>
        <taxon>Agaricales</taxon>
        <taxon>Marasmiineae</taxon>
        <taxon>Mycenaceae</taxon>
        <taxon>Mycena</taxon>
    </lineage>
</organism>
<accession>A0AAD6V7F0</accession>
<gene>
    <name evidence="2" type="ORF">GGX14DRAFT_368307</name>
</gene>
<sequence>MISSCIHSPTLSESSYVQQYAIANTVDESTARQTVRTSSKRVAEDAAQGQPSAKKQRNERTCIRCGRNSACPGRASWYLCNNPCRDCKVLHPRVCVGRSSKYPQKARCKPGQPYSVERLSDKEMTNAVCKRFNVTRHGQGTGQNSLPFVQ</sequence>
<keyword evidence="3" id="KW-1185">Reference proteome</keyword>
<dbReference type="EMBL" id="JARJCW010000045">
    <property type="protein sequence ID" value="KAJ7205041.1"/>
    <property type="molecule type" value="Genomic_DNA"/>
</dbReference>
<evidence type="ECO:0000313" key="2">
    <source>
        <dbReference type="EMBL" id="KAJ7205041.1"/>
    </source>
</evidence>
<evidence type="ECO:0000256" key="1">
    <source>
        <dbReference type="SAM" id="MobiDB-lite"/>
    </source>
</evidence>
<comment type="caution">
    <text evidence="2">The sequence shown here is derived from an EMBL/GenBank/DDBJ whole genome shotgun (WGS) entry which is preliminary data.</text>
</comment>